<dbReference type="GO" id="GO:0046872">
    <property type="term" value="F:metal ion binding"/>
    <property type="evidence" value="ECO:0007669"/>
    <property type="project" value="UniProtKB-KW"/>
</dbReference>
<dbReference type="AlphaFoldDB" id="A0A6M2DFT8"/>
<evidence type="ECO:0000256" key="10">
    <source>
        <dbReference type="ARBA" id="ARBA00022884"/>
    </source>
</evidence>
<evidence type="ECO:0000256" key="12">
    <source>
        <dbReference type="ARBA" id="ARBA00023242"/>
    </source>
</evidence>
<dbReference type="SUPFAM" id="SSF74784">
    <property type="entry name" value="Translin"/>
    <property type="match status" value="1"/>
</dbReference>
<dbReference type="GO" id="GO:0003697">
    <property type="term" value="F:single-stranded DNA binding"/>
    <property type="evidence" value="ECO:0007669"/>
    <property type="project" value="InterPro"/>
</dbReference>
<sequence>MSRVVISDIFNEFQDYIQREQELREIIRTIVKDIETASREAITILQVIHSDVEMIGDACLKTRALLMDAKAHYAKLVDVIPPGQYYRYHDHWRFVTQRLSFVCSLVVFLEAGILIKRETVAEILGINGEAKKDKFHLDIEDFLMGLLQMSSELSRFAVNSVTNGDYSKPLLIARFVADLNAGFRLLNLKNDSLRKKYDALKYDVKKIEEIVYDLRIRGLIQKDSKESLQEDSTMA</sequence>
<evidence type="ECO:0000256" key="7">
    <source>
        <dbReference type="ARBA" id="ARBA00022722"/>
    </source>
</evidence>
<dbReference type="InterPro" id="IPR036081">
    <property type="entry name" value="Translin_sf"/>
</dbReference>
<evidence type="ECO:0000256" key="9">
    <source>
        <dbReference type="ARBA" id="ARBA00022801"/>
    </source>
</evidence>
<comment type="subunit">
    <text evidence="4">Ring-shaped heterooctamer of six TSN and two TSNAX subunits, DNA/RNA binding occurs inside the ring.</text>
</comment>
<keyword evidence="16" id="KW-0460">Magnesium</keyword>
<comment type="function">
    <text evidence="13">DNA-binding protein that specifically recognizes consensus sequences at the breakpoint junctions in chromosomal translocations, mostly involving immunoglobulin (Ig)/T-cell receptor gene segments. Seems to recognize single-stranded DNA ends generated by staggered breaks occurring at recombination hot spots.</text>
</comment>
<dbReference type="Pfam" id="PF01997">
    <property type="entry name" value="Translin"/>
    <property type="match status" value="1"/>
</dbReference>
<evidence type="ECO:0000256" key="8">
    <source>
        <dbReference type="ARBA" id="ARBA00022759"/>
    </source>
</evidence>
<evidence type="ECO:0000256" key="14">
    <source>
        <dbReference type="ARBA" id="ARBA00025410"/>
    </source>
</evidence>
<feature type="binding site" evidence="16">
    <location>
        <position position="152"/>
    </location>
    <ligand>
        <name>Mg(2+)</name>
        <dbReference type="ChEBI" id="CHEBI:18420"/>
    </ligand>
</feature>
<comment type="similarity">
    <text evidence="3">Belongs to the translin family.</text>
</comment>
<dbReference type="InterPro" id="IPR016068">
    <property type="entry name" value="Translin_N"/>
</dbReference>
<dbReference type="GO" id="GO:0016787">
    <property type="term" value="F:hydrolase activity"/>
    <property type="evidence" value="ECO:0007669"/>
    <property type="project" value="UniProtKB-KW"/>
</dbReference>
<proteinExistence type="inferred from homology"/>
<evidence type="ECO:0000256" key="13">
    <source>
        <dbReference type="ARBA" id="ARBA00025374"/>
    </source>
</evidence>
<dbReference type="InterPro" id="IPR002848">
    <property type="entry name" value="Translin_fam"/>
</dbReference>
<dbReference type="Gene3D" id="1.20.58.190">
    <property type="entry name" value="Translin, domain 1"/>
    <property type="match status" value="1"/>
</dbReference>
<keyword evidence="12" id="KW-0539">Nucleus</keyword>
<evidence type="ECO:0000313" key="17">
    <source>
        <dbReference type="EMBL" id="NOV43991.1"/>
    </source>
</evidence>
<evidence type="ECO:0000256" key="15">
    <source>
        <dbReference type="ARBA" id="ARBA00030513"/>
    </source>
</evidence>
<dbReference type="PANTHER" id="PTHR10741">
    <property type="entry name" value="TRANSLIN AND TRANSLIN ASSOCIATED PROTEIN X"/>
    <property type="match status" value="1"/>
</dbReference>
<keyword evidence="10" id="KW-0694">RNA-binding</keyword>
<dbReference type="GO" id="GO:0005737">
    <property type="term" value="C:cytoplasm"/>
    <property type="evidence" value="ECO:0007669"/>
    <property type="project" value="UniProtKB-SubCell"/>
</dbReference>
<comment type="subcellular location">
    <subcellularLocation>
        <location evidence="2">Cytoplasm</location>
    </subcellularLocation>
    <subcellularLocation>
        <location evidence="1">Nucleus</location>
    </subcellularLocation>
</comment>
<keyword evidence="6" id="KW-0963">Cytoplasm</keyword>
<name>A0A6M2DFT8_XENCH</name>
<dbReference type="GO" id="GO:0003723">
    <property type="term" value="F:RNA binding"/>
    <property type="evidence" value="ECO:0007669"/>
    <property type="project" value="UniProtKB-KW"/>
</dbReference>
<dbReference type="GO" id="GO:0016070">
    <property type="term" value="P:RNA metabolic process"/>
    <property type="evidence" value="ECO:0007669"/>
    <property type="project" value="InterPro"/>
</dbReference>
<dbReference type="InterPro" id="IPR033956">
    <property type="entry name" value="Translin"/>
</dbReference>
<evidence type="ECO:0000256" key="1">
    <source>
        <dbReference type="ARBA" id="ARBA00004123"/>
    </source>
</evidence>
<dbReference type="FunFam" id="1.20.58.190:FF:000001">
    <property type="entry name" value="Translin"/>
    <property type="match status" value="1"/>
</dbReference>
<keyword evidence="8" id="KW-0255">Endonuclease</keyword>
<evidence type="ECO:0000256" key="16">
    <source>
        <dbReference type="PIRSR" id="PIRSR602848-1"/>
    </source>
</evidence>
<keyword evidence="9" id="KW-0378">Hydrolase</keyword>
<dbReference type="FunFam" id="1.20.58.200:FF:000002">
    <property type="entry name" value="Putative translin"/>
    <property type="match status" value="1"/>
</dbReference>
<protein>
    <recommendedName>
        <fullName evidence="5">Translin</fullName>
    </recommendedName>
    <alternativeName>
        <fullName evidence="15">Component 3 of promoter of RISC</fullName>
    </alternativeName>
</protein>
<evidence type="ECO:0000256" key="3">
    <source>
        <dbReference type="ARBA" id="ARBA00005902"/>
    </source>
</evidence>
<dbReference type="GO" id="GO:0005634">
    <property type="term" value="C:nucleus"/>
    <property type="evidence" value="ECO:0007669"/>
    <property type="project" value="UniProtKB-SubCell"/>
</dbReference>
<evidence type="ECO:0000256" key="4">
    <source>
        <dbReference type="ARBA" id="ARBA00011685"/>
    </source>
</evidence>
<evidence type="ECO:0000256" key="2">
    <source>
        <dbReference type="ARBA" id="ARBA00004496"/>
    </source>
</evidence>
<accession>A0A6M2DFT8</accession>
<evidence type="ECO:0000256" key="6">
    <source>
        <dbReference type="ARBA" id="ARBA00022490"/>
    </source>
</evidence>
<organism evidence="17">
    <name type="scientific">Xenopsylla cheopis</name>
    <name type="common">Oriental rat flea</name>
    <name type="synonym">Pulex cheopis</name>
    <dbReference type="NCBI Taxonomy" id="163159"/>
    <lineage>
        <taxon>Eukaryota</taxon>
        <taxon>Metazoa</taxon>
        <taxon>Ecdysozoa</taxon>
        <taxon>Arthropoda</taxon>
        <taxon>Hexapoda</taxon>
        <taxon>Insecta</taxon>
        <taxon>Pterygota</taxon>
        <taxon>Neoptera</taxon>
        <taxon>Endopterygota</taxon>
        <taxon>Siphonaptera</taxon>
        <taxon>Pulicidae</taxon>
        <taxon>Xenopsyllinae</taxon>
        <taxon>Xenopsylla</taxon>
    </lineage>
</organism>
<dbReference type="GO" id="GO:0043565">
    <property type="term" value="F:sequence-specific DNA binding"/>
    <property type="evidence" value="ECO:0007669"/>
    <property type="project" value="InterPro"/>
</dbReference>
<dbReference type="InterPro" id="IPR016069">
    <property type="entry name" value="Translin_C"/>
</dbReference>
<evidence type="ECO:0000256" key="11">
    <source>
        <dbReference type="ARBA" id="ARBA00023125"/>
    </source>
</evidence>
<reference evidence="17" key="1">
    <citation type="submission" date="2020-03" db="EMBL/GenBank/DDBJ databases">
        <title>Transcriptomic Profiling of the Digestive Tract of the Rat Flea, Xenopsylla cheopis, Following Blood Feeding and Infection with Yersinia pestis.</title>
        <authorList>
            <person name="Bland D.M."/>
            <person name="Martens C.A."/>
            <person name="Virtaneva K."/>
            <person name="Kanakabandi K."/>
            <person name="Long D."/>
            <person name="Rosenke R."/>
            <person name="Saturday G.A."/>
            <person name="Hoyt F.H."/>
            <person name="Bruno D.P."/>
            <person name="Ribeiro J.M.C."/>
            <person name="Hinnebusch J."/>
        </authorList>
    </citation>
    <scope>NUCLEOTIDE SEQUENCE</scope>
</reference>
<comment type="function">
    <text evidence="14">Exhibits both single-stranded and double-stranded endoribonuclease activity. May act as an activator of RNA-induced silencing complex (RISC) by facilitating endonucleolytic cleavage of the siRNA passenger strand.</text>
</comment>
<dbReference type="GO" id="GO:0004519">
    <property type="term" value="F:endonuclease activity"/>
    <property type="evidence" value="ECO:0007669"/>
    <property type="project" value="UniProtKB-KW"/>
</dbReference>
<evidence type="ECO:0000256" key="5">
    <source>
        <dbReference type="ARBA" id="ARBA00022196"/>
    </source>
</evidence>
<dbReference type="EMBL" id="GIIL01000265">
    <property type="protein sequence ID" value="NOV43991.1"/>
    <property type="molecule type" value="Transcribed_RNA"/>
</dbReference>
<dbReference type="Gene3D" id="1.20.58.200">
    <property type="entry name" value="Translin, domain 2"/>
    <property type="match status" value="1"/>
</dbReference>
<keyword evidence="16" id="KW-0479">Metal-binding</keyword>
<dbReference type="CDD" id="cd14819">
    <property type="entry name" value="Translin"/>
    <property type="match status" value="1"/>
</dbReference>
<keyword evidence="11" id="KW-0238">DNA-binding</keyword>
<keyword evidence="7" id="KW-0540">Nuclease</keyword>